<dbReference type="GO" id="GO:0030247">
    <property type="term" value="F:polysaccharide binding"/>
    <property type="evidence" value="ECO:0007669"/>
    <property type="project" value="InterPro"/>
</dbReference>
<evidence type="ECO:0000256" key="15">
    <source>
        <dbReference type="PROSITE-ProRule" id="PRU00175"/>
    </source>
</evidence>
<keyword evidence="5" id="KW-0808">Transferase</keyword>
<dbReference type="Gene3D" id="3.30.40.10">
    <property type="entry name" value="Zinc/RING finger domain, C3HC4 (zinc finger)"/>
    <property type="match status" value="1"/>
</dbReference>
<feature type="transmembrane region" description="Helical" evidence="16">
    <location>
        <begin position="228"/>
        <end position="248"/>
    </location>
</feature>
<dbReference type="EMBL" id="JBDFQZ010000014">
    <property type="protein sequence ID" value="KAK9665262.1"/>
    <property type="molecule type" value="Genomic_DNA"/>
</dbReference>
<evidence type="ECO:0000256" key="8">
    <source>
        <dbReference type="ARBA" id="ARBA00022729"/>
    </source>
</evidence>
<proteinExistence type="inferred from homology"/>
<evidence type="ECO:0000313" key="20">
    <source>
        <dbReference type="Proteomes" id="UP001443914"/>
    </source>
</evidence>
<evidence type="ECO:0000256" key="5">
    <source>
        <dbReference type="ARBA" id="ARBA00022679"/>
    </source>
</evidence>
<evidence type="ECO:0000256" key="3">
    <source>
        <dbReference type="ARBA" id="ARBA00004906"/>
    </source>
</evidence>
<dbReference type="Pfam" id="PF13947">
    <property type="entry name" value="GUB_WAK_bind"/>
    <property type="match status" value="1"/>
</dbReference>
<dbReference type="GO" id="GO:0016020">
    <property type="term" value="C:membrane"/>
    <property type="evidence" value="ECO:0007669"/>
    <property type="project" value="UniProtKB-SubCell"/>
</dbReference>
<comment type="caution">
    <text evidence="19">The sequence shown here is derived from an EMBL/GenBank/DDBJ whole genome shotgun (WGS) entry which is preliminary data.</text>
</comment>
<dbReference type="GO" id="GO:0008270">
    <property type="term" value="F:zinc ion binding"/>
    <property type="evidence" value="ECO:0007669"/>
    <property type="project" value="UniProtKB-KW"/>
</dbReference>
<comment type="similarity">
    <text evidence="14">Belongs to the RING-type zinc finger family. ATL subfamily.</text>
</comment>
<dbReference type="GO" id="GO:0061630">
    <property type="term" value="F:ubiquitin protein ligase activity"/>
    <property type="evidence" value="ECO:0007669"/>
    <property type="project" value="UniProtKB-EC"/>
</dbReference>
<keyword evidence="12 16" id="KW-1133">Transmembrane helix</keyword>
<evidence type="ECO:0000256" key="1">
    <source>
        <dbReference type="ARBA" id="ARBA00000900"/>
    </source>
</evidence>
<dbReference type="InterPro" id="IPR013083">
    <property type="entry name" value="Znf_RING/FYVE/PHD"/>
</dbReference>
<evidence type="ECO:0000256" key="7">
    <source>
        <dbReference type="ARBA" id="ARBA00022723"/>
    </source>
</evidence>
<evidence type="ECO:0000256" key="9">
    <source>
        <dbReference type="ARBA" id="ARBA00022771"/>
    </source>
</evidence>
<evidence type="ECO:0000256" key="14">
    <source>
        <dbReference type="ARBA" id="ARBA00024209"/>
    </source>
</evidence>
<gene>
    <name evidence="19" type="ORF">RND81_14G101100</name>
</gene>
<evidence type="ECO:0000256" key="16">
    <source>
        <dbReference type="SAM" id="Phobius"/>
    </source>
</evidence>
<dbReference type="EC" id="2.3.2.27" evidence="4"/>
<sequence>MKKFNRLIICTLFLSFYILNSINGEFCVAYNCPKGVNRTSFYTEISVKYPFRLKDQQNKSCGVPGFDLYCDKTLGTLIQVPNNLVFRVDDISYSYPNYITLSDPTNCLPRKLMSLNLNDTPFTAGNIDKIWLYNCSRDDYSRYDRIDCLSGPNYTVICSGYDSSVLASSNCSFVQILNVPKSYYSRYSGYLKIDLTWTGFPTPPPPPPPSRPPRPPIYYSNSGNSTTIGYLPGILGGAFAILVIYLCYSQHCSNRTAQATTTTTTANANTTSVVVVVGGLDQVTIDSYPVVVLGETGSVLKSDDDTCSICLSSYQPRETLKILPECLHRFHKDCIDQWLRSKGVCPICRTSPPITSSH</sequence>
<keyword evidence="6 16" id="KW-0812">Transmembrane</keyword>
<feature type="signal peptide" evidence="17">
    <location>
        <begin position="1"/>
        <end position="24"/>
    </location>
</feature>
<evidence type="ECO:0000256" key="4">
    <source>
        <dbReference type="ARBA" id="ARBA00012483"/>
    </source>
</evidence>
<dbReference type="Proteomes" id="UP001443914">
    <property type="component" value="Unassembled WGS sequence"/>
</dbReference>
<feature type="chain" id="PRO_5043620742" description="RING-type E3 ubiquitin transferase" evidence="17">
    <location>
        <begin position="25"/>
        <end position="358"/>
    </location>
</feature>
<dbReference type="PROSITE" id="PS50089">
    <property type="entry name" value="ZF_RING_2"/>
    <property type="match status" value="1"/>
</dbReference>
<name>A0AAW1GMY2_SAPOF</name>
<keyword evidence="13 16" id="KW-0472">Membrane</keyword>
<dbReference type="PANTHER" id="PTHR46279:SF10">
    <property type="entry name" value="RING-TYPE E3 UBIQUITIN TRANSFERASE"/>
    <property type="match status" value="1"/>
</dbReference>
<dbReference type="AlphaFoldDB" id="A0AAW1GMY2"/>
<evidence type="ECO:0000256" key="10">
    <source>
        <dbReference type="ARBA" id="ARBA00022786"/>
    </source>
</evidence>
<keyword evidence="9 15" id="KW-0863">Zinc-finger</keyword>
<accession>A0AAW1GMY2</accession>
<evidence type="ECO:0000256" key="11">
    <source>
        <dbReference type="ARBA" id="ARBA00022833"/>
    </source>
</evidence>
<evidence type="ECO:0000256" key="17">
    <source>
        <dbReference type="SAM" id="SignalP"/>
    </source>
</evidence>
<comment type="catalytic activity">
    <reaction evidence="1">
        <text>S-ubiquitinyl-[E2 ubiquitin-conjugating enzyme]-L-cysteine + [acceptor protein]-L-lysine = [E2 ubiquitin-conjugating enzyme]-L-cysteine + N(6)-ubiquitinyl-[acceptor protein]-L-lysine.</text>
        <dbReference type="EC" id="2.3.2.27"/>
    </reaction>
</comment>
<dbReference type="InterPro" id="IPR025287">
    <property type="entry name" value="WAK_GUB"/>
</dbReference>
<keyword evidence="8 17" id="KW-0732">Signal</keyword>
<keyword evidence="20" id="KW-1185">Reference proteome</keyword>
<dbReference type="InterPro" id="IPR046948">
    <property type="entry name" value="ATL20-22-like"/>
</dbReference>
<comment type="subcellular location">
    <subcellularLocation>
        <location evidence="2">Membrane</location>
        <topology evidence="2">Single-pass membrane protein</topology>
    </subcellularLocation>
</comment>
<evidence type="ECO:0000256" key="13">
    <source>
        <dbReference type="ARBA" id="ARBA00023136"/>
    </source>
</evidence>
<dbReference type="SMART" id="SM00184">
    <property type="entry name" value="RING"/>
    <property type="match status" value="1"/>
</dbReference>
<keyword evidence="7" id="KW-0479">Metal-binding</keyword>
<dbReference type="PANTHER" id="PTHR46279">
    <property type="entry name" value="RING/U-BOX SUPERFAMILY PROTEIN"/>
    <property type="match status" value="1"/>
</dbReference>
<evidence type="ECO:0000256" key="12">
    <source>
        <dbReference type="ARBA" id="ARBA00022989"/>
    </source>
</evidence>
<protein>
    <recommendedName>
        <fullName evidence="4">RING-type E3 ubiquitin transferase</fullName>
        <ecNumber evidence="4">2.3.2.27</ecNumber>
    </recommendedName>
</protein>
<evidence type="ECO:0000256" key="6">
    <source>
        <dbReference type="ARBA" id="ARBA00022692"/>
    </source>
</evidence>
<dbReference type="InterPro" id="IPR001841">
    <property type="entry name" value="Znf_RING"/>
</dbReference>
<evidence type="ECO:0000313" key="19">
    <source>
        <dbReference type="EMBL" id="KAK9665262.1"/>
    </source>
</evidence>
<dbReference type="SUPFAM" id="SSF57850">
    <property type="entry name" value="RING/U-box"/>
    <property type="match status" value="1"/>
</dbReference>
<evidence type="ECO:0000259" key="18">
    <source>
        <dbReference type="PROSITE" id="PS50089"/>
    </source>
</evidence>
<evidence type="ECO:0000256" key="2">
    <source>
        <dbReference type="ARBA" id="ARBA00004167"/>
    </source>
</evidence>
<reference evidence="19" key="1">
    <citation type="submission" date="2024-03" db="EMBL/GenBank/DDBJ databases">
        <title>WGS assembly of Saponaria officinalis var. Norfolk2.</title>
        <authorList>
            <person name="Jenkins J."/>
            <person name="Shu S."/>
            <person name="Grimwood J."/>
            <person name="Barry K."/>
            <person name="Goodstein D."/>
            <person name="Schmutz J."/>
            <person name="Leebens-Mack J."/>
            <person name="Osbourn A."/>
        </authorList>
    </citation>
    <scope>NUCLEOTIDE SEQUENCE [LARGE SCALE GENOMIC DNA]</scope>
    <source>
        <strain evidence="19">JIC</strain>
    </source>
</reference>
<keyword evidence="10" id="KW-0833">Ubl conjugation pathway</keyword>
<keyword evidence="11" id="KW-0862">Zinc</keyword>
<organism evidence="19 20">
    <name type="scientific">Saponaria officinalis</name>
    <name type="common">Common soapwort</name>
    <name type="synonym">Lychnis saponaria</name>
    <dbReference type="NCBI Taxonomy" id="3572"/>
    <lineage>
        <taxon>Eukaryota</taxon>
        <taxon>Viridiplantae</taxon>
        <taxon>Streptophyta</taxon>
        <taxon>Embryophyta</taxon>
        <taxon>Tracheophyta</taxon>
        <taxon>Spermatophyta</taxon>
        <taxon>Magnoliopsida</taxon>
        <taxon>eudicotyledons</taxon>
        <taxon>Gunneridae</taxon>
        <taxon>Pentapetalae</taxon>
        <taxon>Caryophyllales</taxon>
        <taxon>Caryophyllaceae</taxon>
        <taxon>Caryophylleae</taxon>
        <taxon>Saponaria</taxon>
    </lineage>
</organism>
<comment type="pathway">
    <text evidence="3">Protein modification; protein ubiquitination.</text>
</comment>
<dbReference type="Pfam" id="PF13639">
    <property type="entry name" value="zf-RING_2"/>
    <property type="match status" value="1"/>
</dbReference>
<feature type="domain" description="RING-type" evidence="18">
    <location>
        <begin position="307"/>
        <end position="349"/>
    </location>
</feature>